<evidence type="ECO:0000313" key="9">
    <source>
        <dbReference type="Proteomes" id="UP001168540"/>
    </source>
</evidence>
<dbReference type="Pfam" id="PF02618">
    <property type="entry name" value="YceG"/>
    <property type="match status" value="1"/>
</dbReference>
<keyword evidence="3 7" id="KW-1133">Transmembrane helix</keyword>
<evidence type="ECO:0000256" key="7">
    <source>
        <dbReference type="HAMAP-Rule" id="MF_02065"/>
    </source>
</evidence>
<dbReference type="NCBIfam" id="TIGR00247">
    <property type="entry name" value="endolytic transglycosylase MltG"/>
    <property type="match status" value="1"/>
</dbReference>
<evidence type="ECO:0000313" key="8">
    <source>
        <dbReference type="EMBL" id="MDN0073388.1"/>
    </source>
</evidence>
<dbReference type="EC" id="4.2.2.29" evidence="7"/>
<dbReference type="EMBL" id="JAUEDK010000001">
    <property type="protein sequence ID" value="MDN0073388.1"/>
    <property type="molecule type" value="Genomic_DNA"/>
</dbReference>
<sequence length="330" mass="36650">MLKLFVRLIAVLLAAAALWLAWVVAVPVPLPQSPYNVIVGPNRTLRQVAYMLEKDGLIRNRWVMIALARVGGTDRKIKAGLYEISSPVAMWQLLKRFAEGNPDQASVTVLEGWSFRQFRAVIDREPDLKHDTRGLTEEALLVSIGAPEPRAEGLFFPSTYFFVPGSSDLDLYRRAYRTMQQQLGSAWAQRSVNLPYRSPYELLTMASLVEKETSHEADRPSVAAVFANRLNIGMRLQTDPSVIYGMGAAYHGNISRADLRRDTPYNTYTRSGLTPTPIALPGRAALEAAAHPADTRALYFVARGDGSSQFSETLDEHNAAVRKYILKKGG</sequence>
<keyword evidence="7" id="KW-0997">Cell inner membrane</keyword>
<comment type="caution">
    <text evidence="8">The sequence shown here is derived from an EMBL/GenBank/DDBJ whole genome shotgun (WGS) entry which is preliminary data.</text>
</comment>
<dbReference type="InterPro" id="IPR003770">
    <property type="entry name" value="MLTG-like"/>
</dbReference>
<evidence type="ECO:0000256" key="4">
    <source>
        <dbReference type="ARBA" id="ARBA00023136"/>
    </source>
</evidence>
<comment type="function">
    <text evidence="7">Functions as a peptidoglycan terminase that cleaves nascent peptidoglycan strands endolytically to terminate their elongation.</text>
</comment>
<keyword evidence="9" id="KW-1185">Reference proteome</keyword>
<keyword evidence="2 7" id="KW-0812">Transmembrane</keyword>
<organism evidence="8 9">
    <name type="scientific">Crenobacter oryzisoli</name>
    <dbReference type="NCBI Taxonomy" id="3056844"/>
    <lineage>
        <taxon>Bacteria</taxon>
        <taxon>Pseudomonadati</taxon>
        <taxon>Pseudomonadota</taxon>
        <taxon>Betaproteobacteria</taxon>
        <taxon>Neisseriales</taxon>
        <taxon>Neisseriaceae</taxon>
        <taxon>Crenobacter</taxon>
    </lineage>
</organism>
<protein>
    <recommendedName>
        <fullName evidence="7">Endolytic murein transglycosylase</fullName>
        <ecNumber evidence="7">4.2.2.29</ecNumber>
    </recommendedName>
    <alternativeName>
        <fullName evidence="7">Peptidoglycan lytic transglycosylase</fullName>
    </alternativeName>
    <alternativeName>
        <fullName evidence="7">Peptidoglycan polymerization terminase</fullName>
    </alternativeName>
</protein>
<dbReference type="Gene3D" id="3.30.160.60">
    <property type="entry name" value="Classic Zinc Finger"/>
    <property type="match status" value="1"/>
</dbReference>
<evidence type="ECO:0000256" key="6">
    <source>
        <dbReference type="ARBA" id="ARBA00023316"/>
    </source>
</evidence>
<dbReference type="PANTHER" id="PTHR30518:SF2">
    <property type="entry name" value="ENDOLYTIC MUREIN TRANSGLYCOSYLASE"/>
    <property type="match status" value="1"/>
</dbReference>
<keyword evidence="6 7" id="KW-0961">Cell wall biogenesis/degradation</keyword>
<evidence type="ECO:0000256" key="3">
    <source>
        <dbReference type="ARBA" id="ARBA00022989"/>
    </source>
</evidence>
<dbReference type="PANTHER" id="PTHR30518">
    <property type="entry name" value="ENDOLYTIC MUREIN TRANSGLYCOSYLASE"/>
    <property type="match status" value="1"/>
</dbReference>
<dbReference type="HAMAP" id="MF_02065">
    <property type="entry name" value="MltG"/>
    <property type="match status" value="1"/>
</dbReference>
<gene>
    <name evidence="7 8" type="primary">mltG</name>
    <name evidence="8" type="ORF">QU481_00550</name>
</gene>
<dbReference type="Proteomes" id="UP001168540">
    <property type="component" value="Unassembled WGS sequence"/>
</dbReference>
<dbReference type="RefSeq" id="WP_289827908.1">
    <property type="nucleotide sequence ID" value="NZ_JAUEDK010000001.1"/>
</dbReference>
<accession>A0ABT7XI23</accession>
<name>A0ABT7XI23_9NEIS</name>
<comment type="catalytic activity">
    <reaction evidence="7">
        <text>a peptidoglycan chain = a peptidoglycan chain with N-acetyl-1,6-anhydromuramyl-[peptide] at the reducing end + a peptidoglycan chain with N-acetylglucosamine at the non-reducing end.</text>
        <dbReference type="EC" id="4.2.2.29"/>
    </reaction>
</comment>
<keyword evidence="1 7" id="KW-1003">Cell membrane</keyword>
<reference evidence="8" key="1">
    <citation type="submission" date="2023-06" db="EMBL/GenBank/DDBJ databases">
        <authorList>
            <person name="Zhang S."/>
        </authorList>
    </citation>
    <scope>NUCLEOTIDE SEQUENCE</scope>
    <source>
        <strain evidence="8">SG2303</strain>
    </source>
</reference>
<feature type="site" description="Important for catalytic activity" evidence="7">
    <location>
        <position position="212"/>
    </location>
</feature>
<keyword evidence="4 7" id="KW-0472">Membrane</keyword>
<proteinExistence type="inferred from homology"/>
<evidence type="ECO:0000256" key="5">
    <source>
        <dbReference type="ARBA" id="ARBA00023239"/>
    </source>
</evidence>
<dbReference type="Gene3D" id="3.30.1490.480">
    <property type="entry name" value="Endolytic murein transglycosylase"/>
    <property type="match status" value="1"/>
</dbReference>
<comment type="similarity">
    <text evidence="7">Belongs to the transglycosylase MltG family.</text>
</comment>
<evidence type="ECO:0000256" key="1">
    <source>
        <dbReference type="ARBA" id="ARBA00022475"/>
    </source>
</evidence>
<evidence type="ECO:0000256" key="2">
    <source>
        <dbReference type="ARBA" id="ARBA00022692"/>
    </source>
</evidence>
<keyword evidence="5 7" id="KW-0456">Lyase</keyword>
<dbReference type="CDD" id="cd08010">
    <property type="entry name" value="MltG_like"/>
    <property type="match status" value="1"/>
</dbReference>